<feature type="transmembrane region" description="Helical" evidence="2">
    <location>
        <begin position="194"/>
        <end position="216"/>
    </location>
</feature>
<dbReference type="PANTHER" id="PTHR30487:SF0">
    <property type="entry name" value="PREPILIN LEADER PEPTIDASE_N-METHYLTRANSFERASE-RELATED"/>
    <property type="match status" value="1"/>
</dbReference>
<dbReference type="InterPro" id="IPR000045">
    <property type="entry name" value="Prepilin_IV_endopep_pep"/>
</dbReference>
<feature type="transmembrane region" description="Helical" evidence="2">
    <location>
        <begin position="122"/>
        <end position="142"/>
    </location>
</feature>
<dbReference type="GO" id="GO:0005886">
    <property type="term" value="C:plasma membrane"/>
    <property type="evidence" value="ECO:0007669"/>
    <property type="project" value="TreeGrafter"/>
</dbReference>
<organism evidence="4">
    <name type="scientific">freshwater metagenome</name>
    <dbReference type="NCBI Taxonomy" id="449393"/>
    <lineage>
        <taxon>unclassified sequences</taxon>
        <taxon>metagenomes</taxon>
        <taxon>ecological metagenomes</taxon>
    </lineage>
</organism>
<proteinExistence type="inferred from homology"/>
<dbReference type="Gene3D" id="1.20.120.1220">
    <property type="match status" value="1"/>
</dbReference>
<name>A0A6J6WL35_9ZZZZ</name>
<comment type="similarity">
    <text evidence="1">Belongs to the peptidase A24 family.</text>
</comment>
<feature type="transmembrane region" description="Helical" evidence="2">
    <location>
        <begin position="97"/>
        <end position="116"/>
    </location>
</feature>
<keyword evidence="2" id="KW-0812">Transmembrane</keyword>
<keyword evidence="2" id="KW-1133">Transmembrane helix</keyword>
<feature type="domain" description="Prepilin type IV endopeptidase peptidase" evidence="3">
    <location>
        <begin position="76"/>
        <end position="182"/>
    </location>
</feature>
<feature type="transmembrane region" description="Helical" evidence="2">
    <location>
        <begin position="6"/>
        <end position="23"/>
    </location>
</feature>
<protein>
    <submittedName>
        <fullName evidence="4">Unannotated protein</fullName>
    </submittedName>
</protein>
<evidence type="ECO:0000313" key="4">
    <source>
        <dbReference type="EMBL" id="CAB4782967.1"/>
    </source>
</evidence>
<keyword evidence="2" id="KW-0472">Membrane</keyword>
<dbReference type="GO" id="GO:0004190">
    <property type="term" value="F:aspartic-type endopeptidase activity"/>
    <property type="evidence" value="ECO:0007669"/>
    <property type="project" value="InterPro"/>
</dbReference>
<dbReference type="EMBL" id="CAFAAG010000001">
    <property type="protein sequence ID" value="CAB4782967.1"/>
    <property type="molecule type" value="Genomic_DNA"/>
</dbReference>
<accession>A0A6J6WL35</accession>
<dbReference type="InterPro" id="IPR050882">
    <property type="entry name" value="Prepilin_peptidase/N-MTase"/>
</dbReference>
<dbReference type="PANTHER" id="PTHR30487">
    <property type="entry name" value="TYPE 4 PREPILIN-LIKE PROTEINS LEADER PEPTIDE-PROCESSING ENZYME"/>
    <property type="match status" value="1"/>
</dbReference>
<dbReference type="GO" id="GO:0006465">
    <property type="term" value="P:signal peptide processing"/>
    <property type="evidence" value="ECO:0007669"/>
    <property type="project" value="TreeGrafter"/>
</dbReference>
<evidence type="ECO:0000256" key="1">
    <source>
        <dbReference type="ARBA" id="ARBA00005801"/>
    </source>
</evidence>
<feature type="transmembrane region" description="Helical" evidence="2">
    <location>
        <begin position="70"/>
        <end position="90"/>
    </location>
</feature>
<evidence type="ECO:0000259" key="3">
    <source>
        <dbReference type="Pfam" id="PF01478"/>
    </source>
</evidence>
<dbReference type="Pfam" id="PF01478">
    <property type="entry name" value="Peptidase_A24"/>
    <property type="match status" value="1"/>
</dbReference>
<gene>
    <name evidence="4" type="ORF">UFOPK2975_00023</name>
</gene>
<sequence>MSSAGLELATIVSALVGAVVAMRRSRRAQRTITKLDALALRKPINKAPVAVLGGLLGALTFNKFGFSLEMVAYGLMIAMCIEQSIIDYATHRLPRGVTFRAAIVGGPLLTLAAINHDNNGRIGVMFASFVVTLALFALLAAFSKGGIGGGDVRLAPVLAMFLGWLGASHVYIGLGNGFILGGIAAGGMLVTRRASASTRIAFGPFLCIGAVIALFVQ</sequence>
<dbReference type="AlphaFoldDB" id="A0A6J6WL35"/>
<reference evidence="4" key="1">
    <citation type="submission" date="2020-05" db="EMBL/GenBank/DDBJ databases">
        <authorList>
            <person name="Chiriac C."/>
            <person name="Salcher M."/>
            <person name="Ghai R."/>
            <person name="Kavagutti S V."/>
        </authorList>
    </citation>
    <scope>NUCLEOTIDE SEQUENCE</scope>
</reference>
<evidence type="ECO:0000256" key="2">
    <source>
        <dbReference type="SAM" id="Phobius"/>
    </source>
</evidence>